<gene>
    <name evidence="1" type="ORF">Scep_005082</name>
</gene>
<dbReference type="Proteomes" id="UP001419268">
    <property type="component" value="Unassembled WGS sequence"/>
</dbReference>
<dbReference type="EMBL" id="JBBNAG010000002">
    <property type="protein sequence ID" value="KAK9158508.1"/>
    <property type="molecule type" value="Genomic_DNA"/>
</dbReference>
<dbReference type="AlphaFoldDB" id="A0AAP0KV14"/>
<protein>
    <submittedName>
        <fullName evidence="1">Uncharacterized protein</fullName>
    </submittedName>
</protein>
<name>A0AAP0KV14_9MAGN</name>
<proteinExistence type="predicted"/>
<reference evidence="1 2" key="1">
    <citation type="submission" date="2024-01" db="EMBL/GenBank/DDBJ databases">
        <title>Genome assemblies of Stephania.</title>
        <authorList>
            <person name="Yang L."/>
        </authorList>
    </citation>
    <scope>NUCLEOTIDE SEQUENCE [LARGE SCALE GENOMIC DNA]</scope>
    <source>
        <strain evidence="1">JXDWG</strain>
        <tissue evidence="1">Leaf</tissue>
    </source>
</reference>
<sequence>MWLRMGLATGNPVANLIAIPQFFNQNVPPSLPFPLFSSSSQLPRPSPLLSSPSLPLCSRPISFPCSPPFSLCLSTLFPLLVLPLVRSPSPQAPNHPKPKFDISAGLHPRSLYLAVRLTGHRLSLRFGCRIPSAP</sequence>
<keyword evidence="2" id="KW-1185">Reference proteome</keyword>
<evidence type="ECO:0000313" key="2">
    <source>
        <dbReference type="Proteomes" id="UP001419268"/>
    </source>
</evidence>
<evidence type="ECO:0000313" key="1">
    <source>
        <dbReference type="EMBL" id="KAK9158508.1"/>
    </source>
</evidence>
<accession>A0AAP0KV14</accession>
<comment type="caution">
    <text evidence="1">The sequence shown here is derived from an EMBL/GenBank/DDBJ whole genome shotgun (WGS) entry which is preliminary data.</text>
</comment>
<organism evidence="1 2">
    <name type="scientific">Stephania cephalantha</name>
    <dbReference type="NCBI Taxonomy" id="152367"/>
    <lineage>
        <taxon>Eukaryota</taxon>
        <taxon>Viridiplantae</taxon>
        <taxon>Streptophyta</taxon>
        <taxon>Embryophyta</taxon>
        <taxon>Tracheophyta</taxon>
        <taxon>Spermatophyta</taxon>
        <taxon>Magnoliopsida</taxon>
        <taxon>Ranunculales</taxon>
        <taxon>Menispermaceae</taxon>
        <taxon>Menispermoideae</taxon>
        <taxon>Cissampelideae</taxon>
        <taxon>Stephania</taxon>
    </lineage>
</organism>